<sequence>MIWPSHGHSAHIGEFVTVHYPYHPLFGRRVRCEGIDRSRNGAVARIEAAPGHVVIVATWMLDPVACVGMAIGEPRVSLGSLVELAEFLAAHRARVSSSTVGIVQEIPPDETIDTHSARKIAPSRYGVRFPQDAGHEPEAARSSADGAGDPADGGDRNRQKGGAA</sequence>
<reference evidence="2" key="1">
    <citation type="submission" date="2019-08" db="EMBL/GenBank/DDBJ databases">
        <authorList>
            <person name="Kucharzyk K."/>
            <person name="Murdoch R.W."/>
            <person name="Higgins S."/>
            <person name="Loffler F."/>
        </authorList>
    </citation>
    <scope>NUCLEOTIDE SEQUENCE</scope>
</reference>
<protein>
    <submittedName>
        <fullName evidence="2">Uncharacterized protein</fullName>
    </submittedName>
</protein>
<feature type="region of interest" description="Disordered" evidence="1">
    <location>
        <begin position="122"/>
        <end position="164"/>
    </location>
</feature>
<evidence type="ECO:0000256" key="1">
    <source>
        <dbReference type="SAM" id="MobiDB-lite"/>
    </source>
</evidence>
<proteinExistence type="predicted"/>
<accession>A0A644W8L0</accession>
<comment type="caution">
    <text evidence="2">The sequence shown here is derived from an EMBL/GenBank/DDBJ whole genome shotgun (WGS) entry which is preliminary data.</text>
</comment>
<evidence type="ECO:0000313" key="2">
    <source>
        <dbReference type="EMBL" id="MPM00165.1"/>
    </source>
</evidence>
<dbReference type="EMBL" id="VSSQ01000712">
    <property type="protein sequence ID" value="MPM00165.1"/>
    <property type="molecule type" value="Genomic_DNA"/>
</dbReference>
<name>A0A644W8L0_9ZZZZ</name>
<feature type="compositionally biased region" description="Low complexity" evidence="1">
    <location>
        <begin position="140"/>
        <end position="150"/>
    </location>
</feature>
<gene>
    <name evidence="2" type="ORF">SDC9_46388</name>
</gene>
<organism evidence="2">
    <name type="scientific">bioreactor metagenome</name>
    <dbReference type="NCBI Taxonomy" id="1076179"/>
    <lineage>
        <taxon>unclassified sequences</taxon>
        <taxon>metagenomes</taxon>
        <taxon>ecological metagenomes</taxon>
    </lineage>
</organism>
<dbReference type="AlphaFoldDB" id="A0A644W8L0"/>